<keyword evidence="2" id="KW-1185">Reference proteome</keyword>
<evidence type="ECO:0000313" key="2">
    <source>
        <dbReference type="Proteomes" id="UP000055048"/>
    </source>
</evidence>
<protein>
    <submittedName>
        <fullName evidence="1">Uncharacterized protein</fullName>
    </submittedName>
</protein>
<accession>A0A0V0TK03</accession>
<sequence length="71" mass="8059">MNTVIVDCCCTTAYLLKNIVIQGCSGHFDSRKYVLIYTILQKERCVQTMFLGTMNTGMIVVSLKVEDRFSN</sequence>
<organism evidence="1 2">
    <name type="scientific">Trichinella murrelli</name>
    <dbReference type="NCBI Taxonomy" id="144512"/>
    <lineage>
        <taxon>Eukaryota</taxon>
        <taxon>Metazoa</taxon>
        <taxon>Ecdysozoa</taxon>
        <taxon>Nematoda</taxon>
        <taxon>Enoplea</taxon>
        <taxon>Dorylaimia</taxon>
        <taxon>Trichinellida</taxon>
        <taxon>Trichinellidae</taxon>
        <taxon>Trichinella</taxon>
    </lineage>
</organism>
<reference evidence="1 2" key="1">
    <citation type="submission" date="2015-01" db="EMBL/GenBank/DDBJ databases">
        <title>Evolution of Trichinella species and genotypes.</title>
        <authorList>
            <person name="Korhonen P.K."/>
            <person name="Edoardo P."/>
            <person name="Giuseppe L.R."/>
            <person name="Gasser R.B."/>
        </authorList>
    </citation>
    <scope>NUCLEOTIDE SEQUENCE [LARGE SCALE GENOMIC DNA]</scope>
    <source>
        <strain evidence="1">ISS417</strain>
    </source>
</reference>
<proteinExistence type="predicted"/>
<dbReference type="EMBL" id="JYDJ01000239">
    <property type="protein sequence ID" value="KRX39233.1"/>
    <property type="molecule type" value="Genomic_DNA"/>
</dbReference>
<comment type="caution">
    <text evidence="1">The sequence shown here is derived from an EMBL/GenBank/DDBJ whole genome shotgun (WGS) entry which is preliminary data.</text>
</comment>
<evidence type="ECO:0000313" key="1">
    <source>
        <dbReference type="EMBL" id="KRX39233.1"/>
    </source>
</evidence>
<name>A0A0V0TK03_9BILA</name>
<dbReference type="Proteomes" id="UP000055048">
    <property type="component" value="Unassembled WGS sequence"/>
</dbReference>
<dbReference type="AlphaFoldDB" id="A0A0V0TK03"/>
<gene>
    <name evidence="1" type="ORF">T05_15451</name>
</gene>